<feature type="region of interest" description="Disordered" evidence="1">
    <location>
        <begin position="254"/>
        <end position="308"/>
    </location>
</feature>
<feature type="domain" description="DUF7614" evidence="5">
    <location>
        <begin position="902"/>
        <end position="1033"/>
    </location>
</feature>
<keyword evidence="7" id="KW-1185">Reference proteome</keyword>
<dbReference type="EMBL" id="KN832873">
    <property type="protein sequence ID" value="KIN04164.1"/>
    <property type="molecule type" value="Genomic_DNA"/>
</dbReference>
<evidence type="ECO:0000259" key="2">
    <source>
        <dbReference type="Pfam" id="PF24586"/>
    </source>
</evidence>
<evidence type="ECO:0000256" key="1">
    <source>
        <dbReference type="SAM" id="MobiDB-lite"/>
    </source>
</evidence>
<dbReference type="Pfam" id="PF24588">
    <property type="entry name" value="DUF7613"/>
    <property type="match status" value="1"/>
</dbReference>
<feature type="compositionally biased region" description="Basic and acidic residues" evidence="1">
    <location>
        <begin position="1"/>
        <end position="10"/>
    </location>
</feature>
<dbReference type="Pfam" id="PF24589">
    <property type="entry name" value="DUF7614"/>
    <property type="match status" value="1"/>
</dbReference>
<feature type="domain" description="DUF7611" evidence="2">
    <location>
        <begin position="458"/>
        <end position="608"/>
    </location>
</feature>
<dbReference type="AlphaFoldDB" id="A0A0C3CYT3"/>
<dbReference type="OrthoDB" id="4356615at2759"/>
<feature type="region of interest" description="Disordered" evidence="1">
    <location>
        <begin position="45"/>
        <end position="64"/>
    </location>
</feature>
<dbReference type="STRING" id="913774.A0A0C3CYT3"/>
<gene>
    <name evidence="6" type="ORF">OIDMADRAFT_102462</name>
</gene>
<feature type="region of interest" description="Disordered" evidence="1">
    <location>
        <begin position="69"/>
        <end position="98"/>
    </location>
</feature>
<dbReference type="Proteomes" id="UP000054321">
    <property type="component" value="Unassembled WGS sequence"/>
</dbReference>
<dbReference type="Pfam" id="PF24586">
    <property type="entry name" value="DUF7611"/>
    <property type="match status" value="1"/>
</dbReference>
<evidence type="ECO:0000313" key="6">
    <source>
        <dbReference type="EMBL" id="KIN04164.1"/>
    </source>
</evidence>
<feature type="region of interest" description="Disordered" evidence="1">
    <location>
        <begin position="1"/>
        <end position="30"/>
    </location>
</feature>
<name>A0A0C3CYT3_OIDMZ</name>
<dbReference type="InterPro" id="IPR056033">
    <property type="entry name" value="DUF7614"/>
</dbReference>
<reference evidence="6 7" key="1">
    <citation type="submission" date="2014-04" db="EMBL/GenBank/DDBJ databases">
        <authorList>
            <consortium name="DOE Joint Genome Institute"/>
            <person name="Kuo A."/>
            <person name="Martino E."/>
            <person name="Perotto S."/>
            <person name="Kohler A."/>
            <person name="Nagy L.G."/>
            <person name="Floudas D."/>
            <person name="Copeland A."/>
            <person name="Barry K.W."/>
            <person name="Cichocki N."/>
            <person name="Veneault-Fourrey C."/>
            <person name="LaButti K."/>
            <person name="Lindquist E.A."/>
            <person name="Lipzen A."/>
            <person name="Lundell T."/>
            <person name="Morin E."/>
            <person name="Murat C."/>
            <person name="Sun H."/>
            <person name="Tunlid A."/>
            <person name="Henrissat B."/>
            <person name="Grigoriev I.V."/>
            <person name="Hibbett D.S."/>
            <person name="Martin F."/>
            <person name="Nordberg H.P."/>
            <person name="Cantor M.N."/>
            <person name="Hua S.X."/>
        </authorList>
    </citation>
    <scope>NUCLEOTIDE SEQUENCE [LARGE SCALE GENOMIC DNA]</scope>
    <source>
        <strain evidence="6 7">Zn</strain>
    </source>
</reference>
<dbReference type="Pfam" id="PF24587">
    <property type="entry name" value="DUF7612"/>
    <property type="match status" value="1"/>
</dbReference>
<proteinExistence type="predicted"/>
<evidence type="ECO:0000313" key="7">
    <source>
        <dbReference type="Proteomes" id="UP000054321"/>
    </source>
</evidence>
<feature type="domain" description="DUF7613" evidence="4">
    <location>
        <begin position="747"/>
        <end position="896"/>
    </location>
</feature>
<reference evidence="7" key="2">
    <citation type="submission" date="2015-01" db="EMBL/GenBank/DDBJ databases">
        <title>Evolutionary Origins and Diversification of the Mycorrhizal Mutualists.</title>
        <authorList>
            <consortium name="DOE Joint Genome Institute"/>
            <consortium name="Mycorrhizal Genomics Consortium"/>
            <person name="Kohler A."/>
            <person name="Kuo A."/>
            <person name="Nagy L.G."/>
            <person name="Floudas D."/>
            <person name="Copeland A."/>
            <person name="Barry K.W."/>
            <person name="Cichocki N."/>
            <person name="Veneault-Fourrey C."/>
            <person name="LaButti K."/>
            <person name="Lindquist E.A."/>
            <person name="Lipzen A."/>
            <person name="Lundell T."/>
            <person name="Morin E."/>
            <person name="Murat C."/>
            <person name="Riley R."/>
            <person name="Ohm R."/>
            <person name="Sun H."/>
            <person name="Tunlid A."/>
            <person name="Henrissat B."/>
            <person name="Grigoriev I.V."/>
            <person name="Hibbett D.S."/>
            <person name="Martin F."/>
        </authorList>
    </citation>
    <scope>NUCLEOTIDE SEQUENCE [LARGE SCALE GENOMIC DNA]</scope>
    <source>
        <strain evidence="7">Zn</strain>
    </source>
</reference>
<sequence>MDGKGRENKPKQRLKSLFGKEKKVTSSEDVNDFLYGTTTDKLEYADSALAPPSTSQQQQPIHVDTATAQRWPSAAEVQNARGARGRSASPKRSRKGLMVKFTDAQPEIIGYGGDFAESPTITLRNRAHTHPGSRDQYAELPSFDMRYGGFPGEYDGFQPTPIQRTQTGHASIPERVEPAELDSTPLGDQPTGPRNPSSFTARVQREMRADEGRALMEATLSPPSDELFLQNNSPETISADINTLLDELQLNTIKNANIPPSGPSNLPDQQAPGRSPTETTAPPLINRSHTVSRPSAYPPEPNEAQDQRFRSATGAIGDDALHDFASRIVHLFTLFRLSTESVKPLTQCSPEEIIRAAMWWFLRGRLNLEATVRDRPTNPEAQQTNYLVRQQAYADLAKAWWIIETVMPQLPQFSSQGVNNPRMADIQDAQQNVLSGLRKLAMSMTRNHFLPPEDAPLPQGLDNSIFVPEDGAHSFLMSVKQYVASSLSEPMPLGDTSKAFHYGRLFAEAVLMEDAEAQQYRFPVLLSLFRNRKEKEPTAIITNQSGSLCLCIQGDNSQGPRWDDVTWHVKSSTIDIKRLRGFLLRLHCAPHDFRTLFGTFDHQRSTYMALKPRQDEVIAFQSNLRTFQYFDQDPNSTFPKEPLPLCQLKLFEKVLIDKSKGVGRAIHRGFRIGLVTNPSSKTLRGVNQDLPTLRPLQLGFLRGEDGFPALLVKIDDIPKRYTMVFIFEDVEERSQLYAKLTSTLISNRDSVVSEIKLKAFAISGTNAEEYGGLKDLKWQNTRLVNEEEEEDLQNTAMARSRRLRIIMEFRIGCLVDRMTLGSGDIKLRLGVSTSTELKILRHPQQDLTISMSESQAPKEMPSEITDLLTKVAESTSIRTYTFPRLVDLHEFQAAITGFTVVFDGLAASFNISRRRMVVPIYKKWDAATTRVQLVRKDRTVQLVAFFENFAHGECMNFTLKSTDIFEHFGRSGKFSLRIVDAKFPLPKGSGESERAVENGFVCIDQVEYPGEHDDITIVFDSDADRERFSEALPAPVRTASRMVSVRR</sequence>
<evidence type="ECO:0000259" key="3">
    <source>
        <dbReference type="Pfam" id="PF24587"/>
    </source>
</evidence>
<dbReference type="HOGENOM" id="CLU_003334_1_0_1"/>
<feature type="domain" description="DUF7612" evidence="3">
    <location>
        <begin position="612"/>
        <end position="743"/>
    </location>
</feature>
<dbReference type="InterPro" id="IPR056032">
    <property type="entry name" value="DUF7613"/>
</dbReference>
<feature type="compositionally biased region" description="Polar residues" evidence="1">
    <location>
        <begin position="52"/>
        <end position="64"/>
    </location>
</feature>
<evidence type="ECO:0000259" key="4">
    <source>
        <dbReference type="Pfam" id="PF24588"/>
    </source>
</evidence>
<protein>
    <submittedName>
        <fullName evidence="6">Uncharacterized protein</fullName>
    </submittedName>
</protein>
<organism evidence="6 7">
    <name type="scientific">Oidiodendron maius (strain Zn)</name>
    <dbReference type="NCBI Taxonomy" id="913774"/>
    <lineage>
        <taxon>Eukaryota</taxon>
        <taxon>Fungi</taxon>
        <taxon>Dikarya</taxon>
        <taxon>Ascomycota</taxon>
        <taxon>Pezizomycotina</taxon>
        <taxon>Leotiomycetes</taxon>
        <taxon>Leotiomycetes incertae sedis</taxon>
        <taxon>Myxotrichaceae</taxon>
        <taxon>Oidiodendron</taxon>
    </lineage>
</organism>
<accession>A0A0C3CYT3</accession>
<dbReference type="InParanoid" id="A0A0C3CYT3"/>
<dbReference type="InterPro" id="IPR056030">
    <property type="entry name" value="DUF7611"/>
</dbReference>
<dbReference type="InterPro" id="IPR056031">
    <property type="entry name" value="DUF7612"/>
</dbReference>
<evidence type="ECO:0000259" key="5">
    <source>
        <dbReference type="Pfam" id="PF24589"/>
    </source>
</evidence>